<dbReference type="Proteomes" id="UP000489600">
    <property type="component" value="Unassembled WGS sequence"/>
</dbReference>
<protein>
    <submittedName>
        <fullName evidence="2">Uncharacterized protein</fullName>
    </submittedName>
</protein>
<accession>A0A565AZ84</accession>
<organism evidence="2 3">
    <name type="scientific">Arabis nemorensis</name>
    <dbReference type="NCBI Taxonomy" id="586526"/>
    <lineage>
        <taxon>Eukaryota</taxon>
        <taxon>Viridiplantae</taxon>
        <taxon>Streptophyta</taxon>
        <taxon>Embryophyta</taxon>
        <taxon>Tracheophyta</taxon>
        <taxon>Spermatophyta</taxon>
        <taxon>Magnoliopsida</taxon>
        <taxon>eudicotyledons</taxon>
        <taxon>Gunneridae</taxon>
        <taxon>Pentapetalae</taxon>
        <taxon>rosids</taxon>
        <taxon>malvids</taxon>
        <taxon>Brassicales</taxon>
        <taxon>Brassicaceae</taxon>
        <taxon>Arabideae</taxon>
        <taxon>Arabis</taxon>
    </lineage>
</organism>
<dbReference type="AlphaFoldDB" id="A0A565AZ84"/>
<reference evidence="2" key="1">
    <citation type="submission" date="2019-07" db="EMBL/GenBank/DDBJ databases">
        <authorList>
            <person name="Dittberner H."/>
        </authorList>
    </citation>
    <scope>NUCLEOTIDE SEQUENCE [LARGE SCALE GENOMIC DNA]</scope>
</reference>
<evidence type="ECO:0000313" key="3">
    <source>
        <dbReference type="Proteomes" id="UP000489600"/>
    </source>
</evidence>
<proteinExistence type="predicted"/>
<evidence type="ECO:0000313" key="2">
    <source>
        <dbReference type="EMBL" id="VVA94711.1"/>
    </source>
</evidence>
<evidence type="ECO:0000256" key="1">
    <source>
        <dbReference type="SAM" id="MobiDB-lite"/>
    </source>
</evidence>
<feature type="compositionally biased region" description="Basic and acidic residues" evidence="1">
    <location>
        <begin position="226"/>
        <end position="244"/>
    </location>
</feature>
<feature type="region of interest" description="Disordered" evidence="1">
    <location>
        <begin position="158"/>
        <end position="183"/>
    </location>
</feature>
<gene>
    <name evidence="2" type="ORF">ANE_LOCUS5156</name>
</gene>
<keyword evidence="3" id="KW-1185">Reference proteome</keyword>
<name>A0A565AZ84_9BRAS</name>
<feature type="region of interest" description="Disordered" evidence="1">
    <location>
        <begin position="116"/>
        <end position="136"/>
    </location>
</feature>
<feature type="compositionally biased region" description="Basic and acidic residues" evidence="1">
    <location>
        <begin position="171"/>
        <end position="183"/>
    </location>
</feature>
<feature type="region of interest" description="Disordered" evidence="1">
    <location>
        <begin position="222"/>
        <end position="251"/>
    </location>
</feature>
<comment type="caution">
    <text evidence="2">The sequence shown here is derived from an EMBL/GenBank/DDBJ whole genome shotgun (WGS) entry which is preliminary data.</text>
</comment>
<sequence>MSFCGYPADVYVLEESGYSTFERYRILRPIRLVTVEAFSCCYTPTVVGEFGIQLSTHTCVLTPLPMERELNEDGVDLQTRKPIRRNLFGGEGESNDEEAQTWVHKERAVTGEEEIFGKRPTVSETDESSNDGPMKKRDNIARQHAIASQLCEPSKAMAPTASVAVANPQKSVDDERRPTAEKISEKDKWEAYIRAAHVGPEPVLGLGDIIYPFKGLFDESGPLVKAPREGDLGPKRVRQRDRPKTGKSPKTYLVCPSSSVMALLARKNSKKIQDSLVGEKPLAIA</sequence>
<dbReference type="EMBL" id="CABITT030000002">
    <property type="protein sequence ID" value="VVA94711.1"/>
    <property type="molecule type" value="Genomic_DNA"/>
</dbReference>